<dbReference type="SUPFAM" id="SSF55874">
    <property type="entry name" value="ATPase domain of HSP90 chaperone/DNA topoisomerase II/histidine kinase"/>
    <property type="match status" value="1"/>
</dbReference>
<dbReference type="Pfam" id="PF13581">
    <property type="entry name" value="HATPase_c_2"/>
    <property type="match status" value="1"/>
</dbReference>
<keyword evidence="1" id="KW-0808">Transferase</keyword>
<accession>A0ABW2W773</accession>
<name>A0ABW2W773_9ACTN</name>
<dbReference type="Gene3D" id="3.30.565.10">
    <property type="entry name" value="Histidine kinase-like ATPase, C-terminal domain"/>
    <property type="match status" value="1"/>
</dbReference>
<dbReference type="GO" id="GO:0005524">
    <property type="term" value="F:ATP binding"/>
    <property type="evidence" value="ECO:0007669"/>
    <property type="project" value="UniProtKB-KW"/>
</dbReference>
<keyword evidence="3" id="KW-0067">ATP-binding</keyword>
<gene>
    <name evidence="3" type="ORF">ACFQZ6_13950</name>
</gene>
<evidence type="ECO:0000256" key="1">
    <source>
        <dbReference type="ARBA" id="ARBA00022527"/>
    </source>
</evidence>
<dbReference type="InterPro" id="IPR036890">
    <property type="entry name" value="HATPase_C_sf"/>
</dbReference>
<feature type="domain" description="Histidine kinase/HSP90-like ATPase" evidence="2">
    <location>
        <begin position="48"/>
        <end position="153"/>
    </location>
</feature>
<protein>
    <submittedName>
        <fullName evidence="3">ATP-binding protein</fullName>
    </submittedName>
</protein>
<dbReference type="RefSeq" id="WP_381608183.1">
    <property type="nucleotide sequence ID" value="NZ_JBHTEB010000001.1"/>
</dbReference>
<dbReference type="InterPro" id="IPR050267">
    <property type="entry name" value="Anti-sigma-factor_SerPK"/>
</dbReference>
<sequence length="180" mass="19602">MLILTSFASMVVPRCPTPHPHNPEPPHRRHPMTTVAPPHPWTYALRLPHDPRAARVARMTVRAVLTGYERREALDVVELLTSELVANAYRHTKGPASLRLTGLGDGRLRVGVWDTSPHIPAPFDRPPGEWPPVAPLDAVGGRGLLLVRAYADSWGGWSLGAGTLGRRGAGKVLWFEVGSG</sequence>
<dbReference type="PANTHER" id="PTHR35526:SF3">
    <property type="entry name" value="ANTI-SIGMA-F FACTOR RSBW"/>
    <property type="match status" value="1"/>
</dbReference>
<dbReference type="EMBL" id="JBHTEB010000001">
    <property type="protein sequence ID" value="MFD0315315.1"/>
    <property type="molecule type" value="Genomic_DNA"/>
</dbReference>
<comment type="caution">
    <text evidence="3">The sequence shown here is derived from an EMBL/GenBank/DDBJ whole genome shotgun (WGS) entry which is preliminary data.</text>
</comment>
<evidence type="ECO:0000259" key="2">
    <source>
        <dbReference type="Pfam" id="PF13581"/>
    </source>
</evidence>
<keyword evidence="1" id="KW-0723">Serine/threonine-protein kinase</keyword>
<reference evidence="4" key="1">
    <citation type="journal article" date="2019" name="Int. J. Syst. Evol. Microbiol.">
        <title>The Global Catalogue of Microorganisms (GCM) 10K type strain sequencing project: providing services to taxonomists for standard genome sequencing and annotation.</title>
        <authorList>
            <consortium name="The Broad Institute Genomics Platform"/>
            <consortium name="The Broad Institute Genome Sequencing Center for Infectious Disease"/>
            <person name="Wu L."/>
            <person name="Ma J."/>
        </authorList>
    </citation>
    <scope>NUCLEOTIDE SEQUENCE [LARGE SCALE GENOMIC DNA]</scope>
    <source>
        <strain evidence="4">CGMCC 4.7400</strain>
    </source>
</reference>
<dbReference type="CDD" id="cd16936">
    <property type="entry name" value="HATPase_RsbW-like"/>
    <property type="match status" value="1"/>
</dbReference>
<keyword evidence="3" id="KW-0547">Nucleotide-binding</keyword>
<organism evidence="3 4">
    <name type="scientific">Streptomyces flavalbus</name>
    <dbReference type="NCBI Taxonomy" id="2665155"/>
    <lineage>
        <taxon>Bacteria</taxon>
        <taxon>Bacillati</taxon>
        <taxon>Actinomycetota</taxon>
        <taxon>Actinomycetes</taxon>
        <taxon>Kitasatosporales</taxon>
        <taxon>Streptomycetaceae</taxon>
        <taxon>Streptomyces</taxon>
    </lineage>
</organism>
<dbReference type="Proteomes" id="UP001597023">
    <property type="component" value="Unassembled WGS sequence"/>
</dbReference>
<keyword evidence="1" id="KW-0418">Kinase</keyword>
<keyword evidence="4" id="KW-1185">Reference proteome</keyword>
<dbReference type="PANTHER" id="PTHR35526">
    <property type="entry name" value="ANTI-SIGMA-F FACTOR RSBW-RELATED"/>
    <property type="match status" value="1"/>
</dbReference>
<proteinExistence type="predicted"/>
<evidence type="ECO:0000313" key="3">
    <source>
        <dbReference type="EMBL" id="MFD0315315.1"/>
    </source>
</evidence>
<evidence type="ECO:0000313" key="4">
    <source>
        <dbReference type="Proteomes" id="UP001597023"/>
    </source>
</evidence>
<dbReference type="InterPro" id="IPR003594">
    <property type="entry name" value="HATPase_dom"/>
</dbReference>